<sequence>MTKKFITIAVLAGGLALAGCAEQGGPGTKQTIGAGTGAVLGGLAGAAVGKSGSSATRAAATGIGAVAGLLLGSEIGKHMDQADRDRANQAVSRAHTAPLGEEITWNNPDSGNYGTVVPTRDGTNQSGQYCREYRTTVNVGGDVEEAYGTACQQSDGSWKIVS</sequence>
<evidence type="ECO:0000313" key="4">
    <source>
        <dbReference type="Proteomes" id="UP001215503"/>
    </source>
</evidence>
<feature type="signal peptide" evidence="1">
    <location>
        <begin position="1"/>
        <end position="21"/>
    </location>
</feature>
<evidence type="ECO:0000259" key="2">
    <source>
        <dbReference type="Pfam" id="PF16998"/>
    </source>
</evidence>
<keyword evidence="1" id="KW-0732">Signal</keyword>
<feature type="chain" id="PRO_5045250426" evidence="1">
    <location>
        <begin position="22"/>
        <end position="162"/>
    </location>
</feature>
<accession>A0ABT5YIX5</accession>
<comment type="caution">
    <text evidence="3">The sequence shown here is derived from an EMBL/GenBank/DDBJ whole genome shotgun (WGS) entry which is preliminary data.</text>
</comment>
<proteinExistence type="predicted"/>
<dbReference type="PROSITE" id="PS51257">
    <property type="entry name" value="PROKAR_LIPOPROTEIN"/>
    <property type="match status" value="1"/>
</dbReference>
<dbReference type="PIRSF" id="PIRSF002721">
    <property type="entry name" value="Surface_antigen_Rickettsia"/>
    <property type="match status" value="1"/>
</dbReference>
<gene>
    <name evidence="3" type="ORF">P2G67_02765</name>
</gene>
<organism evidence="3 4">
    <name type="scientific">Aquibaculum arenosum</name>
    <dbReference type="NCBI Taxonomy" id="3032591"/>
    <lineage>
        <taxon>Bacteria</taxon>
        <taxon>Pseudomonadati</taxon>
        <taxon>Pseudomonadota</taxon>
        <taxon>Alphaproteobacteria</taxon>
        <taxon>Rhodospirillales</taxon>
        <taxon>Rhodovibrionaceae</taxon>
        <taxon>Aquibaculum</taxon>
    </lineage>
</organism>
<dbReference type="InterPro" id="IPR016364">
    <property type="entry name" value="Surface_antigen_Rickettsia"/>
</dbReference>
<evidence type="ECO:0000256" key="1">
    <source>
        <dbReference type="SAM" id="SignalP"/>
    </source>
</evidence>
<evidence type="ECO:0000313" key="3">
    <source>
        <dbReference type="EMBL" id="MDF2094896.1"/>
    </source>
</evidence>
<dbReference type="Pfam" id="PF16998">
    <property type="entry name" value="17kDa_Anti_2"/>
    <property type="match status" value="1"/>
</dbReference>
<feature type="domain" description="Surface antigen" evidence="2">
    <location>
        <begin position="73"/>
        <end position="161"/>
    </location>
</feature>
<dbReference type="Proteomes" id="UP001215503">
    <property type="component" value="Unassembled WGS sequence"/>
</dbReference>
<keyword evidence="4" id="KW-1185">Reference proteome</keyword>
<dbReference type="InterPro" id="IPR032635">
    <property type="entry name" value="Anti_2"/>
</dbReference>
<dbReference type="RefSeq" id="WP_275819790.1">
    <property type="nucleotide sequence ID" value="NZ_JARHUD010000001.1"/>
</dbReference>
<protein>
    <submittedName>
        <fullName evidence="3">RT0821/Lpp0805 family surface protein</fullName>
    </submittedName>
</protein>
<dbReference type="EMBL" id="JARHUD010000001">
    <property type="protein sequence ID" value="MDF2094896.1"/>
    <property type="molecule type" value="Genomic_DNA"/>
</dbReference>
<name>A0ABT5YIX5_9PROT</name>
<reference evidence="3 4" key="1">
    <citation type="submission" date="2023-03" db="EMBL/GenBank/DDBJ databases">
        <title>Fodinicurvata sp. CAU 1616 isolated from sea sendiment.</title>
        <authorList>
            <person name="Kim W."/>
        </authorList>
    </citation>
    <scope>NUCLEOTIDE SEQUENCE [LARGE SCALE GENOMIC DNA]</scope>
    <source>
        <strain evidence="3 4">CAU 1616</strain>
    </source>
</reference>